<sequence>MSPKRPPTAAEKGKKKATGGTSKRARVEITDSSDYLSEEHEGKFKNFISQWTIWGERRLQLDDFPHSELYNLIDICGWSKIADTPHKIYSQLVHEFYANFNQEIDIQGTEHYGQTWVRGKWFMFTPRIINNYYGITTDDIHHLPSIQDMDEAVWFLYGRDDVWPLLKRHFEHSKLIDSLLILNVFVSHNINSTRHRTTNNDVRARLLYHLAHGRKMDLENYIYTLISMLGFQTDKRHTAIFPALISGICEAAEVQISPAELVLKAKGPINRYALENARRHTARAVGAVPDAQDQPPE</sequence>
<accession>A0ABD1V5I9</accession>
<evidence type="ECO:0000313" key="3">
    <source>
        <dbReference type="EMBL" id="KAL2532604.1"/>
    </source>
</evidence>
<reference evidence="4" key="1">
    <citation type="submission" date="2024-07" db="EMBL/GenBank/DDBJ databases">
        <title>Two chromosome-level genome assemblies of Korean endemic species Abeliophyllum distichum and Forsythia ovata (Oleaceae).</title>
        <authorList>
            <person name="Jang H."/>
        </authorList>
    </citation>
    <scope>NUCLEOTIDE SEQUENCE [LARGE SCALE GENOMIC DNA]</scope>
</reference>
<dbReference type="Pfam" id="PF20167">
    <property type="entry name" value="Transposase_32"/>
    <property type="match status" value="1"/>
</dbReference>
<comment type="caution">
    <text evidence="3">The sequence shown here is derived from an EMBL/GenBank/DDBJ whole genome shotgun (WGS) entry which is preliminary data.</text>
</comment>
<evidence type="ECO:0000256" key="1">
    <source>
        <dbReference type="SAM" id="MobiDB-lite"/>
    </source>
</evidence>
<dbReference type="Proteomes" id="UP001604336">
    <property type="component" value="Unassembled WGS sequence"/>
</dbReference>
<dbReference type="EMBL" id="JBFOLK010000002">
    <property type="protein sequence ID" value="KAL2532604.1"/>
    <property type="molecule type" value="Genomic_DNA"/>
</dbReference>
<proteinExistence type="predicted"/>
<gene>
    <name evidence="3" type="ORF">Adt_05955</name>
</gene>
<feature type="domain" description="Putative plant transposon protein" evidence="2">
    <location>
        <begin position="77"/>
        <end position="254"/>
    </location>
</feature>
<name>A0ABD1V5I9_9LAMI</name>
<evidence type="ECO:0000313" key="4">
    <source>
        <dbReference type="Proteomes" id="UP001604336"/>
    </source>
</evidence>
<protein>
    <submittedName>
        <fullName evidence="3">Envelope-like protein</fullName>
    </submittedName>
</protein>
<dbReference type="AlphaFoldDB" id="A0ABD1V5I9"/>
<dbReference type="InterPro" id="IPR046796">
    <property type="entry name" value="Transposase_32_dom"/>
</dbReference>
<keyword evidence="4" id="KW-1185">Reference proteome</keyword>
<organism evidence="3 4">
    <name type="scientific">Abeliophyllum distichum</name>
    <dbReference type="NCBI Taxonomy" id="126358"/>
    <lineage>
        <taxon>Eukaryota</taxon>
        <taxon>Viridiplantae</taxon>
        <taxon>Streptophyta</taxon>
        <taxon>Embryophyta</taxon>
        <taxon>Tracheophyta</taxon>
        <taxon>Spermatophyta</taxon>
        <taxon>Magnoliopsida</taxon>
        <taxon>eudicotyledons</taxon>
        <taxon>Gunneridae</taxon>
        <taxon>Pentapetalae</taxon>
        <taxon>asterids</taxon>
        <taxon>lamiids</taxon>
        <taxon>Lamiales</taxon>
        <taxon>Oleaceae</taxon>
        <taxon>Forsythieae</taxon>
        <taxon>Abeliophyllum</taxon>
    </lineage>
</organism>
<feature type="region of interest" description="Disordered" evidence="1">
    <location>
        <begin position="1"/>
        <end position="25"/>
    </location>
</feature>
<evidence type="ECO:0000259" key="2">
    <source>
        <dbReference type="Pfam" id="PF20167"/>
    </source>
</evidence>